<organism evidence="2">
    <name type="scientific">Mytilinidion resinicola</name>
    <dbReference type="NCBI Taxonomy" id="574789"/>
    <lineage>
        <taxon>Eukaryota</taxon>
        <taxon>Fungi</taxon>
        <taxon>Dikarya</taxon>
        <taxon>Ascomycota</taxon>
        <taxon>Pezizomycotina</taxon>
        <taxon>Dothideomycetes</taxon>
        <taxon>Pleosporomycetidae</taxon>
        <taxon>Mytilinidiales</taxon>
        <taxon>Mytilinidiaceae</taxon>
        <taxon>Mytilinidion</taxon>
    </lineage>
</organism>
<dbReference type="Pfam" id="PF17107">
    <property type="entry name" value="SesA"/>
    <property type="match status" value="1"/>
</dbReference>
<evidence type="ECO:0000313" key="3">
    <source>
        <dbReference type="Proteomes" id="UP000504636"/>
    </source>
</evidence>
<dbReference type="Proteomes" id="UP000504636">
    <property type="component" value="Unplaced"/>
</dbReference>
<evidence type="ECO:0000313" key="2">
    <source>
        <dbReference type="EMBL" id="KAF2805415.1"/>
    </source>
</evidence>
<evidence type="ECO:0000313" key="4">
    <source>
        <dbReference type="RefSeq" id="XP_033572379.1"/>
    </source>
</evidence>
<proteinExistence type="predicted"/>
<dbReference type="RefSeq" id="XP_033572379.1">
    <property type="nucleotide sequence ID" value="XM_033720768.1"/>
</dbReference>
<accession>A0A6A6YBD0</accession>
<sequence>MAEAFVFAAGIVSIVGFASQAGKGTSSLYSFLKDIKNAPRTNAELQIYLDVLKEALREVESRRLLSSSGESDQAKTAYNEFKAAITALESLVDTQKRGQGDGRVRKKWKNIFYGHARERGCRNILR</sequence>
<evidence type="ECO:0000259" key="1">
    <source>
        <dbReference type="Pfam" id="PF17107"/>
    </source>
</evidence>
<keyword evidence="3" id="KW-1185">Reference proteome</keyword>
<dbReference type="InterPro" id="IPR031352">
    <property type="entry name" value="SesA"/>
</dbReference>
<dbReference type="AlphaFoldDB" id="A0A6A6YBD0"/>
<dbReference type="GeneID" id="54461661"/>
<dbReference type="EMBL" id="MU003709">
    <property type="protein sequence ID" value="KAF2805415.1"/>
    <property type="molecule type" value="Genomic_DNA"/>
</dbReference>
<gene>
    <name evidence="2 4" type="ORF">BDZ99DRAFT_466427</name>
</gene>
<name>A0A6A6YBD0_9PEZI</name>
<reference evidence="2 4" key="1">
    <citation type="journal article" date="2020" name="Stud. Mycol.">
        <title>101 Dothideomycetes genomes: a test case for predicting lifestyles and emergence of pathogens.</title>
        <authorList>
            <person name="Haridas S."/>
            <person name="Albert R."/>
            <person name="Binder M."/>
            <person name="Bloem J."/>
            <person name="Labutti K."/>
            <person name="Salamov A."/>
            <person name="Andreopoulos B."/>
            <person name="Baker S."/>
            <person name="Barry K."/>
            <person name="Bills G."/>
            <person name="Bluhm B."/>
            <person name="Cannon C."/>
            <person name="Castanera R."/>
            <person name="Culley D."/>
            <person name="Daum C."/>
            <person name="Ezra D."/>
            <person name="Gonzalez J."/>
            <person name="Henrissat B."/>
            <person name="Kuo A."/>
            <person name="Liang C."/>
            <person name="Lipzen A."/>
            <person name="Lutzoni F."/>
            <person name="Magnuson J."/>
            <person name="Mondo S."/>
            <person name="Nolan M."/>
            <person name="Ohm R."/>
            <person name="Pangilinan J."/>
            <person name="Park H.-J."/>
            <person name="Ramirez L."/>
            <person name="Alfaro M."/>
            <person name="Sun H."/>
            <person name="Tritt A."/>
            <person name="Yoshinaga Y."/>
            <person name="Zwiers L.-H."/>
            <person name="Turgeon B."/>
            <person name="Goodwin S."/>
            <person name="Spatafora J."/>
            <person name="Crous P."/>
            <person name="Grigoriev I."/>
        </authorList>
    </citation>
    <scope>NUCLEOTIDE SEQUENCE</scope>
    <source>
        <strain evidence="2 4">CBS 304.34</strain>
    </source>
</reference>
<reference evidence="4" key="2">
    <citation type="submission" date="2020-04" db="EMBL/GenBank/DDBJ databases">
        <authorList>
            <consortium name="NCBI Genome Project"/>
        </authorList>
    </citation>
    <scope>NUCLEOTIDE SEQUENCE</scope>
    <source>
        <strain evidence="4">CBS 304.34</strain>
    </source>
</reference>
<protein>
    <recommendedName>
        <fullName evidence="1">NACHT-NTPase and P-loop NTPases N-terminal domain-containing protein</fullName>
    </recommendedName>
</protein>
<reference evidence="4" key="3">
    <citation type="submission" date="2025-04" db="UniProtKB">
        <authorList>
            <consortium name="RefSeq"/>
        </authorList>
    </citation>
    <scope>IDENTIFICATION</scope>
    <source>
        <strain evidence="4">CBS 304.34</strain>
    </source>
</reference>
<feature type="domain" description="NACHT-NTPase and P-loop NTPases N-terminal" evidence="1">
    <location>
        <begin position="24"/>
        <end position="114"/>
    </location>
</feature>